<dbReference type="EMBL" id="CP043312">
    <property type="protein sequence ID" value="QEK39555.1"/>
    <property type="molecule type" value="Genomic_DNA"/>
</dbReference>
<evidence type="ECO:0000313" key="6">
    <source>
        <dbReference type="EMBL" id="QEK39555.1"/>
    </source>
</evidence>
<reference evidence="6 7" key="1">
    <citation type="submission" date="2019-08" db="EMBL/GenBank/DDBJ databases">
        <title>Highly reduced genomes of protist endosymbionts show evolutionary convergence.</title>
        <authorList>
            <person name="George E."/>
            <person name="Husnik F."/>
            <person name="Tashyreva D."/>
            <person name="Prokopchuk G."/>
            <person name="Horak A."/>
            <person name="Kwong W.K."/>
            <person name="Lukes J."/>
            <person name="Keeling P.J."/>
        </authorList>
    </citation>
    <scope>NUCLEOTIDE SEQUENCE [LARGE SCALE GENOMIC DNA]</scope>
    <source>
        <strain evidence="6">1621</strain>
    </source>
</reference>
<organism evidence="6 7">
    <name type="scientific">Candidatus Sneabacter namystus</name>
    <dbReference type="NCBI Taxonomy" id="2601646"/>
    <lineage>
        <taxon>Bacteria</taxon>
        <taxon>Pseudomonadati</taxon>
        <taxon>Pseudomonadota</taxon>
        <taxon>Alphaproteobacteria</taxon>
        <taxon>Rickettsiales</taxon>
        <taxon>Rickettsiaceae</taxon>
        <taxon>Rickettsieae</taxon>
        <taxon>Candidatus Sneabacter</taxon>
    </lineage>
</organism>
<dbReference type="InterPro" id="IPR004095">
    <property type="entry name" value="TGS"/>
</dbReference>
<dbReference type="Pfam" id="PF02824">
    <property type="entry name" value="TGS"/>
    <property type="match status" value="1"/>
</dbReference>
<dbReference type="InterPro" id="IPR043519">
    <property type="entry name" value="NT_sf"/>
</dbReference>
<evidence type="ECO:0000256" key="1">
    <source>
        <dbReference type="ARBA" id="ARBA00019852"/>
    </source>
</evidence>
<dbReference type="Gene3D" id="3.30.460.10">
    <property type="entry name" value="Beta Polymerase, domain 2"/>
    <property type="match status" value="1"/>
</dbReference>
<evidence type="ECO:0000259" key="5">
    <source>
        <dbReference type="SMART" id="SM00954"/>
    </source>
</evidence>
<keyword evidence="6" id="KW-0378">Hydrolase</keyword>
<evidence type="ECO:0000313" key="7">
    <source>
        <dbReference type="Proteomes" id="UP000323844"/>
    </source>
</evidence>
<feature type="domain" description="RelA/SpoT" evidence="5">
    <location>
        <begin position="241"/>
        <end position="351"/>
    </location>
</feature>
<dbReference type="SMART" id="SM00954">
    <property type="entry name" value="RelA_SpoT"/>
    <property type="match status" value="1"/>
</dbReference>
<dbReference type="GO" id="GO:0005886">
    <property type="term" value="C:plasma membrane"/>
    <property type="evidence" value="ECO:0007669"/>
    <property type="project" value="TreeGrafter"/>
</dbReference>
<dbReference type="InterPro" id="IPR012676">
    <property type="entry name" value="TGS-like"/>
</dbReference>
<dbReference type="InterPro" id="IPR007685">
    <property type="entry name" value="RelA_SpoT"/>
</dbReference>
<dbReference type="Pfam" id="PF04607">
    <property type="entry name" value="RelA_SpoT"/>
    <property type="match status" value="1"/>
</dbReference>
<dbReference type="InterPro" id="IPR012675">
    <property type="entry name" value="Beta-grasp_dom_sf"/>
</dbReference>
<dbReference type="CDD" id="cd05399">
    <property type="entry name" value="NT_Rel-Spo_like"/>
    <property type="match status" value="1"/>
</dbReference>
<dbReference type="GO" id="GO:0015969">
    <property type="term" value="P:guanosine tetraphosphate metabolic process"/>
    <property type="evidence" value="ECO:0007669"/>
    <property type="project" value="InterPro"/>
</dbReference>
<evidence type="ECO:0000256" key="4">
    <source>
        <dbReference type="ARBA" id="ARBA00033308"/>
    </source>
</evidence>
<keyword evidence="7" id="KW-1185">Reference proteome</keyword>
<dbReference type="PANTHER" id="PTHR21262">
    <property type="entry name" value="GUANOSINE-3',5'-BIS DIPHOSPHATE 3'-PYROPHOSPHOHYDROLASE"/>
    <property type="match status" value="1"/>
</dbReference>
<dbReference type="SUPFAM" id="SSF81271">
    <property type="entry name" value="TGS-like"/>
    <property type="match status" value="1"/>
</dbReference>
<dbReference type="AlphaFoldDB" id="A0A5C0UHD7"/>
<gene>
    <name evidence="6" type="ORF">FZC37_01205</name>
</gene>
<accession>A0A5C0UHD7</accession>
<dbReference type="GO" id="GO:0016787">
    <property type="term" value="F:hydrolase activity"/>
    <property type="evidence" value="ECO:0007669"/>
    <property type="project" value="UniProtKB-KW"/>
</dbReference>
<name>A0A5C0UHD7_9RICK</name>
<sequence length="710" mass="80786">MSLSYQYGGTLNGISSLEQKVVHLVQDRKNVDLSCLNFAFDLIRSKCFSQERYEAYLRSLYVGVFAAKKGFDLDLVLLSILYYPIKEKVLANRDVSGLLKKEYLTCMSRIIAPDDHKKLLSEIVYSGDFVLEGIIDKAVFIGIATYVCKMDMEDKLGENEKIALALDGLRIYAPVASRVGMFCIKDSIEDKSFGILYPDARDSISSFLSHYGDMYDAIGKSVSDRLSNAISNAKIPYKLEYRKKTPYSIWQKILAKHQSIDELCDVIAFRVIVNSIDACYKVLGIVHKEYISDYKYFKDYISAPKYNGYRSLQTVVIESSGRRVEVQIRTQQMHIFAEYGLAAHWIYKSSKSNILNISERNAFGDILYVSHSFYKVKCFLSDGTTLMVNHGSTLLDVAFLLSYDIGMHCYGGKINGKSASVMKVISDGDLVEVYSEKNHTIDFISQFYVNDYGVREYIKDYFLKKEKKHYIEEGNRVMHRVFEIIRADDYEGVISKIMQSYGANDKEEFLFLVGKGQISPRLLMSYIDKNNKAFIYHNGLYNKLKILLSHIPFLKTLLKGKSKNSAVISATCCHPVPGDVILGEEDDLGRVTIHRSNCSTLSNMAYDCNIVFLQWANIKRKSNYLAFLKVLTLKNVDSFAIIERILCKCCAVVQNIRSCLGKIDSLEVIVSIKVSNVTQIRNIISKLNSQSCICSVKRLYNDSEEWSGRR</sequence>
<protein>
    <recommendedName>
        <fullName evidence="1">GTP pyrophosphokinase</fullName>
    </recommendedName>
    <alternativeName>
        <fullName evidence="3">(p)ppGpp synthase</fullName>
    </alternativeName>
    <alternativeName>
        <fullName evidence="2">ATP:GTP 3'-pyrophosphotransferase</fullName>
    </alternativeName>
    <alternativeName>
        <fullName evidence="4">ppGpp synthase I</fullName>
    </alternativeName>
</protein>
<dbReference type="Gene3D" id="3.10.20.30">
    <property type="match status" value="1"/>
</dbReference>
<evidence type="ECO:0000256" key="3">
    <source>
        <dbReference type="ARBA" id="ARBA00032407"/>
    </source>
</evidence>
<dbReference type="RefSeq" id="WP_148951916.1">
    <property type="nucleotide sequence ID" value="NZ_CP043312.1"/>
</dbReference>
<dbReference type="Proteomes" id="UP000323844">
    <property type="component" value="Chromosome"/>
</dbReference>
<proteinExistence type="predicted"/>
<dbReference type="PANTHER" id="PTHR21262:SF31">
    <property type="entry name" value="GTP PYROPHOSPHOKINASE"/>
    <property type="match status" value="1"/>
</dbReference>
<dbReference type="KEGG" id="snay:FZC37_01205"/>
<dbReference type="SUPFAM" id="SSF81301">
    <property type="entry name" value="Nucleotidyltransferase"/>
    <property type="match status" value="1"/>
</dbReference>
<dbReference type="OrthoDB" id="9805041at2"/>
<evidence type="ECO:0000256" key="2">
    <source>
        <dbReference type="ARBA" id="ARBA00029754"/>
    </source>
</evidence>